<proteinExistence type="predicted"/>
<evidence type="ECO:0000259" key="1">
    <source>
        <dbReference type="Pfam" id="PF14511"/>
    </source>
</evidence>
<dbReference type="Pfam" id="PF14511">
    <property type="entry name" value="RE_EcoO109I"/>
    <property type="match status" value="1"/>
</dbReference>
<dbReference type="STRING" id="1817863.A2Y62_21615"/>
<organism evidence="2 3">
    <name type="scientific">Candidatus Fischerbacteria bacterium RBG_13_37_8</name>
    <dbReference type="NCBI Taxonomy" id="1817863"/>
    <lineage>
        <taxon>Bacteria</taxon>
        <taxon>Candidatus Fischeribacteriota</taxon>
    </lineage>
</organism>
<dbReference type="Proteomes" id="UP000178943">
    <property type="component" value="Unassembled WGS sequence"/>
</dbReference>
<reference evidence="2 3" key="1">
    <citation type="journal article" date="2016" name="Nat. Commun.">
        <title>Thousands of microbial genomes shed light on interconnected biogeochemical processes in an aquifer system.</title>
        <authorList>
            <person name="Anantharaman K."/>
            <person name="Brown C.T."/>
            <person name="Hug L.A."/>
            <person name="Sharon I."/>
            <person name="Castelle C.J."/>
            <person name="Probst A.J."/>
            <person name="Thomas B.C."/>
            <person name="Singh A."/>
            <person name="Wilkins M.J."/>
            <person name="Karaoz U."/>
            <person name="Brodie E.L."/>
            <person name="Williams K.H."/>
            <person name="Hubbard S.S."/>
            <person name="Banfield J.F."/>
        </authorList>
    </citation>
    <scope>NUCLEOTIDE SEQUENCE [LARGE SCALE GENOMIC DNA]</scope>
</reference>
<dbReference type="SUPFAM" id="SSF52980">
    <property type="entry name" value="Restriction endonuclease-like"/>
    <property type="match status" value="1"/>
</dbReference>
<dbReference type="CDD" id="cd22345">
    <property type="entry name" value="PDDEXK_nuclease"/>
    <property type="match status" value="1"/>
</dbReference>
<sequence>MRKIKKTELNDFINTNIQSFHDRRIENLKKLELKSILARKNPYLYKAKNILTSEELIRYLLDAHLSSQEEGIFGDFLEELAIFVCSKVFNGRKSTAEGIDLEFSKENIEYIVSIKSGPNWGNSQQIKRMRENFKKAKKIKVPFKRSINIVAVNGCCYGIDDSPNKGDYLKLCGQRFWEFITGDSEFYQRIIEPLGYKAKEKNDYYNKHYSNVINLFVLEFSEEYCKKDGSVDWEKIVKHNSGLKKNLQLHY</sequence>
<accession>A0A1F5VWX5</accession>
<evidence type="ECO:0000313" key="2">
    <source>
        <dbReference type="EMBL" id="OGF67954.1"/>
    </source>
</evidence>
<evidence type="ECO:0000313" key="3">
    <source>
        <dbReference type="Proteomes" id="UP000178943"/>
    </source>
</evidence>
<name>A0A1F5VWX5_9BACT</name>
<gene>
    <name evidence="2" type="ORF">A2Y62_21615</name>
</gene>
<dbReference type="EMBL" id="MFGW01000039">
    <property type="protein sequence ID" value="OGF67954.1"/>
    <property type="molecule type" value="Genomic_DNA"/>
</dbReference>
<feature type="domain" description="Type II restriction endonuclease EcoO109IR" evidence="1">
    <location>
        <begin position="8"/>
        <end position="202"/>
    </location>
</feature>
<dbReference type="AlphaFoldDB" id="A0A1F5VWX5"/>
<dbReference type="InterPro" id="IPR011335">
    <property type="entry name" value="Restrct_endonuc-II-like"/>
</dbReference>
<protein>
    <submittedName>
        <fullName evidence="2">Cytosolic protein</fullName>
    </submittedName>
</protein>
<comment type="caution">
    <text evidence="2">The sequence shown here is derived from an EMBL/GenBank/DDBJ whole genome shotgun (WGS) entry which is preliminary data.</text>
</comment>
<dbReference type="InterPro" id="IPR032793">
    <property type="entry name" value="RE_EcoO109IR"/>
</dbReference>